<dbReference type="STRING" id="323098.Nwi_2876"/>
<feature type="transmembrane region" description="Helical" evidence="1">
    <location>
        <begin position="67"/>
        <end position="86"/>
    </location>
</feature>
<dbReference type="HOGENOM" id="CLU_1254841_0_0_5"/>
<proteinExistence type="predicted"/>
<evidence type="ECO:0000256" key="1">
    <source>
        <dbReference type="SAM" id="Phobius"/>
    </source>
</evidence>
<dbReference type="KEGG" id="nwi:Nwi_2876"/>
<feature type="transmembrane region" description="Helical" evidence="1">
    <location>
        <begin position="98"/>
        <end position="117"/>
    </location>
</feature>
<keyword evidence="1" id="KW-0472">Membrane</keyword>
<sequence length="220" mass="23631">MIKVPFSSLFDAFRMPFVNRRIVKKLESLDAQESFSDIKSLSEEDIEKYIESEWTRAKELDDKLSKLTAALSVALTVGGAVAKSIVDGLAASPIKWTIVALLFLSMVFFFYGAIIGFRGLRPKPRFGYGAKFMNAVASGGESARKSMNEAAAGFEVVNLIRANEASAAIDLIRNGIVLFAIAMALSFVAPGIEVSPRTATISTKGSAPAISKKQKAANGL</sequence>
<accession>Q3SNL5</accession>
<name>Q3SNL5_NITWN</name>
<gene>
    <name evidence="2" type="ordered locus">Nwi_2876</name>
</gene>
<dbReference type="EMBL" id="CP000115">
    <property type="protein sequence ID" value="ABA06126.1"/>
    <property type="molecule type" value="Genomic_DNA"/>
</dbReference>
<organism evidence="2 3">
    <name type="scientific">Nitrobacter winogradskyi (strain ATCC 25391 / DSM 10237 / CIP 104748 / NCIMB 11846 / Nb-255)</name>
    <dbReference type="NCBI Taxonomy" id="323098"/>
    <lineage>
        <taxon>Bacteria</taxon>
        <taxon>Pseudomonadati</taxon>
        <taxon>Pseudomonadota</taxon>
        <taxon>Alphaproteobacteria</taxon>
        <taxon>Hyphomicrobiales</taxon>
        <taxon>Nitrobacteraceae</taxon>
        <taxon>Nitrobacter</taxon>
    </lineage>
</organism>
<dbReference type="AlphaFoldDB" id="Q3SNL5"/>
<keyword evidence="1" id="KW-0812">Transmembrane</keyword>
<dbReference type="RefSeq" id="WP_011316058.1">
    <property type="nucleotide sequence ID" value="NC_007406.1"/>
</dbReference>
<dbReference type="OrthoDB" id="8480149at2"/>
<reference evidence="2 3" key="1">
    <citation type="journal article" date="2006" name="Appl. Environ. Microbiol.">
        <title>Genome sequence of the chemolithoautotrophic nitrite-oxidizing bacterium Nitrobacter winogradskyi Nb-255.</title>
        <authorList>
            <person name="Starkenburg S.R."/>
            <person name="Chain P.S."/>
            <person name="Sayavedra-Soto L.A."/>
            <person name="Hauser L."/>
            <person name="Land M.L."/>
            <person name="Larimer F.W."/>
            <person name="Malfatti S.A."/>
            <person name="Klotz M.G."/>
            <person name="Bottomley P.J."/>
            <person name="Arp D.J."/>
            <person name="Hickey W.J."/>
        </authorList>
    </citation>
    <scope>NUCLEOTIDE SEQUENCE [LARGE SCALE GENOMIC DNA]</scope>
    <source>
        <strain evidence="3">ATCC 25391 / DSM 10237 / CIP 104748 / NCIMB 11846 / Nb-255</strain>
    </source>
</reference>
<evidence type="ECO:0000313" key="2">
    <source>
        <dbReference type="EMBL" id="ABA06126.1"/>
    </source>
</evidence>
<protein>
    <submittedName>
        <fullName evidence="2">Uncharacterized protein</fullName>
    </submittedName>
</protein>
<keyword evidence="3" id="KW-1185">Reference proteome</keyword>
<keyword evidence="1" id="KW-1133">Transmembrane helix</keyword>
<evidence type="ECO:0000313" key="3">
    <source>
        <dbReference type="Proteomes" id="UP000002531"/>
    </source>
</evidence>
<dbReference type="Proteomes" id="UP000002531">
    <property type="component" value="Chromosome"/>
</dbReference>
<feature type="transmembrane region" description="Helical" evidence="1">
    <location>
        <begin position="171"/>
        <end position="192"/>
    </location>
</feature>